<proteinExistence type="inferred from homology"/>
<evidence type="ECO:0000256" key="3">
    <source>
        <dbReference type="ARBA" id="ARBA00022692"/>
    </source>
</evidence>
<dbReference type="PANTHER" id="PTHR46795">
    <property type="entry name" value="ABC TRANSPORTER PERMEASE-RELATED-RELATED"/>
    <property type="match status" value="1"/>
</dbReference>
<feature type="transmembrane region" description="Helical" evidence="6">
    <location>
        <begin position="148"/>
        <end position="172"/>
    </location>
</feature>
<feature type="transmembrane region" description="Helical" evidence="6">
    <location>
        <begin position="232"/>
        <end position="255"/>
    </location>
</feature>
<dbReference type="PIRSF" id="PIRSF018968">
    <property type="entry name" value="ABC_permease_BceB"/>
    <property type="match status" value="1"/>
</dbReference>
<feature type="transmembrane region" description="Helical" evidence="6">
    <location>
        <begin position="198"/>
        <end position="220"/>
    </location>
</feature>
<evidence type="ECO:0000256" key="4">
    <source>
        <dbReference type="ARBA" id="ARBA00022989"/>
    </source>
</evidence>
<gene>
    <name evidence="8" type="ORF">PBLR_13259</name>
</gene>
<dbReference type="InterPro" id="IPR027022">
    <property type="entry name" value="ABC_permease_BceB-typ"/>
</dbReference>
<dbReference type="RefSeq" id="WP_138186634.1">
    <property type="nucleotide sequence ID" value="NZ_LS992241.1"/>
</dbReference>
<organism evidence="8 9">
    <name type="scientific">Paenibacillus alvei</name>
    <name type="common">Bacillus alvei</name>
    <dbReference type="NCBI Taxonomy" id="44250"/>
    <lineage>
        <taxon>Bacteria</taxon>
        <taxon>Bacillati</taxon>
        <taxon>Bacillota</taxon>
        <taxon>Bacilli</taxon>
        <taxon>Bacillales</taxon>
        <taxon>Paenibacillaceae</taxon>
        <taxon>Paenibacillus</taxon>
    </lineage>
</organism>
<evidence type="ECO:0000313" key="9">
    <source>
        <dbReference type="Proteomes" id="UP000304148"/>
    </source>
</evidence>
<feature type="transmembrane region" description="Helical" evidence="6">
    <location>
        <begin position="58"/>
        <end position="76"/>
    </location>
</feature>
<accession>A0A383RCL9</accession>
<dbReference type="InterPro" id="IPR003838">
    <property type="entry name" value="ABC3_permease_C"/>
</dbReference>
<dbReference type="Pfam" id="PF02687">
    <property type="entry name" value="FtsX"/>
    <property type="match status" value="1"/>
</dbReference>
<dbReference type="Proteomes" id="UP000304148">
    <property type="component" value="Chromosome"/>
</dbReference>
<feature type="transmembrane region" description="Helical" evidence="6">
    <location>
        <begin position="284"/>
        <end position="305"/>
    </location>
</feature>
<feature type="transmembrane region" description="Helical" evidence="6">
    <location>
        <begin position="105"/>
        <end position="128"/>
    </location>
</feature>
<feature type="transmembrane region" description="Helical" evidence="6">
    <location>
        <begin position="593"/>
        <end position="617"/>
    </location>
</feature>
<reference evidence="9" key="1">
    <citation type="submission" date="2018-08" db="EMBL/GenBank/DDBJ databases">
        <authorList>
            <person name="Chevrot R."/>
        </authorList>
    </citation>
    <scope>NUCLEOTIDE SEQUENCE [LARGE SCALE GENOMIC DNA]</scope>
</reference>
<keyword evidence="4 6" id="KW-1133">Transmembrane helix</keyword>
<evidence type="ECO:0000256" key="1">
    <source>
        <dbReference type="ARBA" id="ARBA00004651"/>
    </source>
</evidence>
<dbReference type="EMBL" id="LS992241">
    <property type="protein sequence ID" value="SYX84837.1"/>
    <property type="molecule type" value="Genomic_DNA"/>
</dbReference>
<dbReference type="AlphaFoldDB" id="A0A383RCL9"/>
<keyword evidence="2 6" id="KW-1003">Cell membrane</keyword>
<evidence type="ECO:0000259" key="7">
    <source>
        <dbReference type="Pfam" id="PF02687"/>
    </source>
</evidence>
<feature type="transmembrane region" description="Helical" evidence="6">
    <location>
        <begin position="542"/>
        <end position="564"/>
    </location>
</feature>
<comment type="subcellular location">
    <subcellularLocation>
        <location evidence="1 6">Cell membrane</location>
        <topology evidence="1 6">Multi-pass membrane protein</topology>
    </subcellularLocation>
</comment>
<dbReference type="InterPro" id="IPR052536">
    <property type="entry name" value="ABC-4_Integral_Memb_Prot"/>
</dbReference>
<keyword evidence="6" id="KW-0813">Transport</keyword>
<feature type="transmembrane region" description="Helical" evidence="6">
    <location>
        <begin position="629"/>
        <end position="650"/>
    </location>
</feature>
<dbReference type="PANTHER" id="PTHR46795:SF1">
    <property type="entry name" value="ABC TRANSPORTER PERMEASE PROTEIN"/>
    <property type="match status" value="1"/>
</dbReference>
<sequence>MTFRQLATSNIKGNWHRYSAYFLSSVFAVMIFFMYAAFIYHPDVVNGQVPGGHRIREVMMMCEYLIIIFSFFFTLYSSSAFLKSRQQEFGLLTLFGMTKLQLRRLVFYENMIISILAIAVGMGIGAFMTKLFLMALSHILAVDTPITFYIVPKAILLTSAGYLILFTCITVYSLRKVGRSQIVELIRAHKEPKSPPKFSWVLVILSVFSLALGYSLAYVTTIQLFGLTSLPILGFTVLGTYFFYTQFSVAIIRILQRNKRVYYRRTNLLNISQAAFKLKDNARVLFNVSILCAVVLTATASFYAFDQTMKRQQLNDMPQSYVITWTKDRQQPIKPDMIKAWGDSTKNEIEQDAAFRYVEVYYMQDELSENYGAMVSVSDYNRIIAMEGGQPLSLMNNEMVLVLREPLNMDEPSDSKLYLGYPGPVTIMIREPSTKVSGHIRDTSAKVSGHIRERTTRNVINSGTGVYNVLVVSDDLFAPFFEKAPAERARFGHAFNWSDWEYSLALDKKIREHVSFNEEEDDSIRISSRVYDWSSTNQVSSLGMFIGLFISLLFFIASGSVIYFKLFTELQDDQAYFKGLTRIGLSIAEIRRVVTFQVGLIFFAPCIVGSVHTLFALKTLSNLVNSNMMGYALTVVSMFVVMQALFFFAARKTYMRKILEEVVV</sequence>
<feature type="domain" description="ABC3 transporter permease C-terminal" evidence="7">
    <location>
        <begin position="65"/>
        <end position="181"/>
    </location>
</feature>
<evidence type="ECO:0000256" key="5">
    <source>
        <dbReference type="ARBA" id="ARBA00023136"/>
    </source>
</evidence>
<evidence type="ECO:0000256" key="6">
    <source>
        <dbReference type="PIRNR" id="PIRNR018968"/>
    </source>
</evidence>
<dbReference type="GO" id="GO:0055085">
    <property type="term" value="P:transmembrane transport"/>
    <property type="evidence" value="ECO:0007669"/>
    <property type="project" value="UniProtKB-UniRule"/>
</dbReference>
<comment type="similarity">
    <text evidence="6">Belongs to the ABC-4 integral membrane protein family.</text>
</comment>
<protein>
    <recommendedName>
        <fullName evidence="7">ABC3 transporter permease C-terminal domain-containing protein</fullName>
    </recommendedName>
</protein>
<name>A0A383RCL9_PAEAL</name>
<feature type="transmembrane region" description="Helical" evidence="6">
    <location>
        <begin position="20"/>
        <end position="38"/>
    </location>
</feature>
<evidence type="ECO:0000313" key="8">
    <source>
        <dbReference type="EMBL" id="SYX84837.1"/>
    </source>
</evidence>
<dbReference type="GO" id="GO:0005886">
    <property type="term" value="C:plasma membrane"/>
    <property type="evidence" value="ECO:0007669"/>
    <property type="project" value="UniProtKB-SubCell"/>
</dbReference>
<keyword evidence="5 6" id="KW-0472">Membrane</keyword>
<keyword evidence="3 6" id="KW-0812">Transmembrane</keyword>
<evidence type="ECO:0000256" key="2">
    <source>
        <dbReference type="ARBA" id="ARBA00022475"/>
    </source>
</evidence>